<dbReference type="Proteomes" id="UP000824120">
    <property type="component" value="Chromosome 11"/>
</dbReference>
<accession>A0A9J5WRZ7</accession>
<sequence length="67" mass="7507">MDSSSPFPFRLILTGLLRLIRNFSVSIFLCGTVDIYSAPLLNGHDSALVQIIFGSVSHVKPYKEFNY</sequence>
<feature type="signal peptide" evidence="1">
    <location>
        <begin position="1"/>
        <end position="22"/>
    </location>
</feature>
<dbReference type="AlphaFoldDB" id="A0A9J5WRZ7"/>
<keyword evidence="3" id="KW-1185">Reference proteome</keyword>
<gene>
    <name evidence="2" type="ORF">H5410_058157</name>
</gene>
<organism evidence="2 3">
    <name type="scientific">Solanum commersonii</name>
    <name type="common">Commerson's wild potato</name>
    <name type="synonym">Commerson's nightshade</name>
    <dbReference type="NCBI Taxonomy" id="4109"/>
    <lineage>
        <taxon>Eukaryota</taxon>
        <taxon>Viridiplantae</taxon>
        <taxon>Streptophyta</taxon>
        <taxon>Embryophyta</taxon>
        <taxon>Tracheophyta</taxon>
        <taxon>Spermatophyta</taxon>
        <taxon>Magnoliopsida</taxon>
        <taxon>eudicotyledons</taxon>
        <taxon>Gunneridae</taxon>
        <taxon>Pentapetalae</taxon>
        <taxon>asterids</taxon>
        <taxon>lamiids</taxon>
        <taxon>Solanales</taxon>
        <taxon>Solanaceae</taxon>
        <taxon>Solanoideae</taxon>
        <taxon>Solaneae</taxon>
        <taxon>Solanum</taxon>
    </lineage>
</organism>
<reference evidence="2 3" key="1">
    <citation type="submission" date="2020-09" db="EMBL/GenBank/DDBJ databases">
        <title>De no assembly of potato wild relative species, Solanum commersonii.</title>
        <authorList>
            <person name="Cho K."/>
        </authorList>
    </citation>
    <scope>NUCLEOTIDE SEQUENCE [LARGE SCALE GENOMIC DNA]</scope>
    <source>
        <strain evidence="2">LZ3.2</strain>
        <tissue evidence="2">Leaf</tissue>
    </source>
</reference>
<dbReference type="EMBL" id="JACXVP010000011">
    <property type="protein sequence ID" value="KAG5578023.1"/>
    <property type="molecule type" value="Genomic_DNA"/>
</dbReference>
<protein>
    <submittedName>
        <fullName evidence="2">Uncharacterized protein</fullName>
    </submittedName>
</protein>
<proteinExistence type="predicted"/>
<feature type="chain" id="PRO_5039916860" evidence="1">
    <location>
        <begin position="23"/>
        <end position="67"/>
    </location>
</feature>
<evidence type="ECO:0000313" key="3">
    <source>
        <dbReference type="Proteomes" id="UP000824120"/>
    </source>
</evidence>
<evidence type="ECO:0000313" key="2">
    <source>
        <dbReference type="EMBL" id="KAG5578023.1"/>
    </source>
</evidence>
<keyword evidence="1" id="KW-0732">Signal</keyword>
<comment type="caution">
    <text evidence="2">The sequence shown here is derived from an EMBL/GenBank/DDBJ whole genome shotgun (WGS) entry which is preliminary data.</text>
</comment>
<name>A0A9J5WRZ7_SOLCO</name>
<evidence type="ECO:0000256" key="1">
    <source>
        <dbReference type="SAM" id="SignalP"/>
    </source>
</evidence>